<dbReference type="RefSeq" id="WP_098457450.1">
    <property type="nucleotide sequence ID" value="NZ_PDJH01000001.1"/>
</dbReference>
<dbReference type="InterPro" id="IPR036390">
    <property type="entry name" value="WH_DNA-bd_sf"/>
</dbReference>
<organism evidence="2 3">
    <name type="scientific">Flavimobilis soli</name>
    <dbReference type="NCBI Taxonomy" id="442709"/>
    <lineage>
        <taxon>Bacteria</taxon>
        <taxon>Bacillati</taxon>
        <taxon>Actinomycetota</taxon>
        <taxon>Actinomycetes</taxon>
        <taxon>Micrococcales</taxon>
        <taxon>Jonesiaceae</taxon>
        <taxon>Flavimobilis</taxon>
    </lineage>
</organism>
<keyword evidence="3" id="KW-1185">Reference proteome</keyword>
<dbReference type="Gene3D" id="1.10.10.10">
    <property type="entry name" value="Winged helix-like DNA-binding domain superfamily/Winged helix DNA-binding domain"/>
    <property type="match status" value="1"/>
</dbReference>
<dbReference type="SMART" id="SM00418">
    <property type="entry name" value="HTH_ARSR"/>
    <property type="match status" value="1"/>
</dbReference>
<protein>
    <submittedName>
        <fullName evidence="2">Helix-turn-helix protein</fullName>
    </submittedName>
</protein>
<dbReference type="CDD" id="cd00090">
    <property type="entry name" value="HTH_ARSR"/>
    <property type="match status" value="1"/>
</dbReference>
<dbReference type="Pfam" id="PF12840">
    <property type="entry name" value="HTH_20"/>
    <property type="match status" value="1"/>
</dbReference>
<feature type="domain" description="HTH arsR-type" evidence="1">
    <location>
        <begin position="10"/>
        <end position="125"/>
    </location>
</feature>
<sequence length="182" mass="20279">MRTKVVTDLDTLRAVTHPLRMRILGTLRLEGPATASELARALGESSGSTSYHLRQLERYGYVVDDVPDGDDDRPASRRERRWRAAHQQTELPAELWSGEGGREAHAQLAARQTEHLRRGIAARIETTDPADPAYEHSDYLVHLDREGAQAMLAELREVVLRYTGRGGELPISVHLLALPATT</sequence>
<dbReference type="Proteomes" id="UP000221394">
    <property type="component" value="Unassembled WGS sequence"/>
</dbReference>
<dbReference type="GO" id="GO:0003700">
    <property type="term" value="F:DNA-binding transcription factor activity"/>
    <property type="evidence" value="ECO:0007669"/>
    <property type="project" value="InterPro"/>
</dbReference>
<dbReference type="AlphaFoldDB" id="A0A2A9EDF4"/>
<accession>A0A2A9EDF4</accession>
<dbReference type="SUPFAM" id="SSF46785">
    <property type="entry name" value="Winged helix' DNA-binding domain"/>
    <property type="match status" value="1"/>
</dbReference>
<name>A0A2A9EDF4_9MICO</name>
<dbReference type="InterPro" id="IPR036388">
    <property type="entry name" value="WH-like_DNA-bd_sf"/>
</dbReference>
<dbReference type="EMBL" id="PDJH01000001">
    <property type="protein sequence ID" value="PFG36250.1"/>
    <property type="molecule type" value="Genomic_DNA"/>
</dbReference>
<dbReference type="InterPro" id="IPR011991">
    <property type="entry name" value="ArsR-like_HTH"/>
</dbReference>
<reference evidence="2 3" key="1">
    <citation type="submission" date="2017-10" db="EMBL/GenBank/DDBJ databases">
        <title>Sequencing the genomes of 1000 actinobacteria strains.</title>
        <authorList>
            <person name="Klenk H.-P."/>
        </authorList>
    </citation>
    <scope>NUCLEOTIDE SEQUENCE [LARGE SCALE GENOMIC DNA]</scope>
    <source>
        <strain evidence="2 3">DSM 21574</strain>
    </source>
</reference>
<proteinExistence type="predicted"/>
<dbReference type="InterPro" id="IPR001845">
    <property type="entry name" value="HTH_ArsR_DNA-bd_dom"/>
</dbReference>
<dbReference type="OrthoDB" id="7945987at2"/>
<evidence type="ECO:0000313" key="3">
    <source>
        <dbReference type="Proteomes" id="UP000221394"/>
    </source>
</evidence>
<gene>
    <name evidence="2" type="ORF">ATL41_0966</name>
</gene>
<comment type="caution">
    <text evidence="2">The sequence shown here is derived from an EMBL/GenBank/DDBJ whole genome shotgun (WGS) entry which is preliminary data.</text>
</comment>
<evidence type="ECO:0000313" key="2">
    <source>
        <dbReference type="EMBL" id="PFG36250.1"/>
    </source>
</evidence>
<evidence type="ECO:0000259" key="1">
    <source>
        <dbReference type="SMART" id="SM00418"/>
    </source>
</evidence>